<dbReference type="FunFam" id="3.30.40.10:FF:000650">
    <property type="entry name" value="Homeobox protein HAT3.1"/>
    <property type="match status" value="1"/>
</dbReference>
<feature type="compositionally biased region" description="Polar residues" evidence="14">
    <location>
        <begin position="413"/>
        <end position="424"/>
    </location>
</feature>
<feature type="compositionally biased region" description="Acidic residues" evidence="14">
    <location>
        <begin position="321"/>
        <end position="346"/>
    </location>
</feature>
<evidence type="ECO:0000256" key="14">
    <source>
        <dbReference type="SAM" id="MobiDB-lite"/>
    </source>
</evidence>
<dbReference type="InterPro" id="IPR001965">
    <property type="entry name" value="Znf_PHD"/>
</dbReference>
<dbReference type="InterPro" id="IPR013083">
    <property type="entry name" value="Znf_RING/FYVE/PHD"/>
</dbReference>
<dbReference type="GO" id="GO:0045814">
    <property type="term" value="P:negative regulation of gene expression, epigenetic"/>
    <property type="evidence" value="ECO:0007669"/>
    <property type="project" value="TreeGrafter"/>
</dbReference>
<evidence type="ECO:0000256" key="1">
    <source>
        <dbReference type="ARBA" id="ARBA00004123"/>
    </source>
</evidence>
<comment type="similarity">
    <text evidence="2">Belongs to the PHD-associated homeobox family.</text>
</comment>
<reference evidence="17" key="1">
    <citation type="journal article" date="2023" name="GigaByte">
        <title>Genome assembly of the bearded iris, Iris pallida Lam.</title>
        <authorList>
            <person name="Bruccoleri R.E."/>
            <person name="Oakeley E.J."/>
            <person name="Faust A.M.E."/>
            <person name="Altorfer M."/>
            <person name="Dessus-Babus S."/>
            <person name="Burckhardt D."/>
            <person name="Oertli M."/>
            <person name="Naumann U."/>
            <person name="Petersen F."/>
            <person name="Wong J."/>
        </authorList>
    </citation>
    <scope>NUCLEOTIDE SEQUENCE</scope>
    <source>
        <strain evidence="17">GSM-AAB239-AS_SAM_17_03QT</strain>
    </source>
</reference>
<dbReference type="SMART" id="SM00249">
    <property type="entry name" value="PHD"/>
    <property type="match status" value="1"/>
</dbReference>
<dbReference type="PANTHER" id="PTHR12628:SF13">
    <property type="entry name" value="HOMEOBOX PROTEIN HAT3.1"/>
    <property type="match status" value="1"/>
</dbReference>
<dbReference type="Pfam" id="PF00046">
    <property type="entry name" value="Homeodomain"/>
    <property type="match status" value="1"/>
</dbReference>
<feature type="compositionally biased region" description="Polar residues" evidence="14">
    <location>
        <begin position="435"/>
        <end position="445"/>
    </location>
</feature>
<feature type="region of interest" description="Disordered" evidence="14">
    <location>
        <begin position="1"/>
        <end position="56"/>
    </location>
</feature>
<feature type="compositionally biased region" description="Basic residues" evidence="14">
    <location>
        <begin position="101"/>
        <end position="111"/>
    </location>
</feature>
<dbReference type="GO" id="GO:0008270">
    <property type="term" value="F:zinc ion binding"/>
    <property type="evidence" value="ECO:0007669"/>
    <property type="project" value="UniProtKB-KW"/>
</dbReference>
<evidence type="ECO:0000256" key="5">
    <source>
        <dbReference type="ARBA" id="ARBA00022833"/>
    </source>
</evidence>
<evidence type="ECO:0000256" key="10">
    <source>
        <dbReference type="ARBA" id="ARBA00023242"/>
    </source>
</evidence>
<dbReference type="AlphaFoldDB" id="A0AAX6FFD4"/>
<name>A0AAX6FFD4_IRIPA</name>
<feature type="compositionally biased region" description="Basic and acidic residues" evidence="14">
    <location>
        <begin position="762"/>
        <end position="790"/>
    </location>
</feature>
<dbReference type="Proteomes" id="UP001140949">
    <property type="component" value="Unassembled WGS sequence"/>
</dbReference>
<dbReference type="InterPro" id="IPR011011">
    <property type="entry name" value="Znf_FYVE_PHD"/>
</dbReference>
<evidence type="ECO:0000256" key="13">
    <source>
        <dbReference type="RuleBase" id="RU000682"/>
    </source>
</evidence>
<evidence type="ECO:0000259" key="16">
    <source>
        <dbReference type="PROSITE" id="PS50071"/>
    </source>
</evidence>
<feature type="compositionally biased region" description="Acidic residues" evidence="14">
    <location>
        <begin position="371"/>
        <end position="386"/>
    </location>
</feature>
<dbReference type="PROSITE" id="PS01359">
    <property type="entry name" value="ZF_PHD_1"/>
    <property type="match status" value="1"/>
</dbReference>
<evidence type="ECO:0000259" key="15">
    <source>
        <dbReference type="PROSITE" id="PS50016"/>
    </source>
</evidence>
<accession>A0AAX6FFD4</accession>
<keyword evidence="3" id="KW-0479">Metal-binding</keyword>
<dbReference type="CDD" id="cd15504">
    <property type="entry name" value="PHD_PRHA_like"/>
    <property type="match status" value="1"/>
</dbReference>
<feature type="compositionally biased region" description="Polar residues" evidence="14">
    <location>
        <begin position="537"/>
        <end position="554"/>
    </location>
</feature>
<feature type="compositionally biased region" description="Basic and acidic residues" evidence="14">
    <location>
        <begin position="463"/>
        <end position="478"/>
    </location>
</feature>
<dbReference type="SUPFAM" id="SSF57903">
    <property type="entry name" value="FYVE/PHD zinc finger"/>
    <property type="match status" value="1"/>
</dbReference>
<keyword evidence="6" id="KW-0805">Transcription regulation</keyword>
<proteinExistence type="inferred from homology"/>
<reference evidence="17" key="2">
    <citation type="submission" date="2023-04" db="EMBL/GenBank/DDBJ databases">
        <authorList>
            <person name="Bruccoleri R.E."/>
            <person name="Oakeley E.J."/>
            <person name="Faust A.-M."/>
            <person name="Dessus-Babus S."/>
            <person name="Altorfer M."/>
            <person name="Burckhardt D."/>
            <person name="Oertli M."/>
            <person name="Naumann U."/>
            <person name="Petersen F."/>
            <person name="Wong J."/>
        </authorList>
    </citation>
    <scope>NUCLEOTIDE SEQUENCE</scope>
    <source>
        <strain evidence="17">GSM-AAB239-AS_SAM_17_03QT</strain>
        <tissue evidence="17">Leaf</tissue>
    </source>
</reference>
<dbReference type="InterPro" id="IPR019786">
    <property type="entry name" value="Zinc_finger_PHD-type_CS"/>
</dbReference>
<feature type="compositionally biased region" description="Acidic residues" evidence="14">
    <location>
        <begin position="303"/>
        <end position="313"/>
    </location>
</feature>
<feature type="region of interest" description="Disordered" evidence="14">
    <location>
        <begin position="294"/>
        <end position="597"/>
    </location>
</feature>
<keyword evidence="10 11" id="KW-0539">Nucleus</keyword>
<feature type="compositionally biased region" description="Basic and acidic residues" evidence="14">
    <location>
        <begin position="686"/>
        <end position="714"/>
    </location>
</feature>
<gene>
    <name evidence="17" type="ORF">M6B38_136515</name>
</gene>
<dbReference type="Pfam" id="PF00628">
    <property type="entry name" value="PHD"/>
    <property type="match status" value="1"/>
</dbReference>
<evidence type="ECO:0000256" key="6">
    <source>
        <dbReference type="ARBA" id="ARBA00023015"/>
    </source>
</evidence>
<evidence type="ECO:0000313" key="17">
    <source>
        <dbReference type="EMBL" id="KAJ6814933.1"/>
    </source>
</evidence>
<feature type="compositionally biased region" description="Polar residues" evidence="14">
    <location>
        <begin position="36"/>
        <end position="50"/>
    </location>
</feature>
<dbReference type="PROSITE" id="PS50016">
    <property type="entry name" value="ZF_PHD_2"/>
    <property type="match status" value="1"/>
</dbReference>
<organism evidence="17 18">
    <name type="scientific">Iris pallida</name>
    <name type="common">Sweet iris</name>
    <dbReference type="NCBI Taxonomy" id="29817"/>
    <lineage>
        <taxon>Eukaryota</taxon>
        <taxon>Viridiplantae</taxon>
        <taxon>Streptophyta</taxon>
        <taxon>Embryophyta</taxon>
        <taxon>Tracheophyta</taxon>
        <taxon>Spermatophyta</taxon>
        <taxon>Magnoliopsida</taxon>
        <taxon>Liliopsida</taxon>
        <taxon>Asparagales</taxon>
        <taxon>Iridaceae</taxon>
        <taxon>Iridoideae</taxon>
        <taxon>Irideae</taxon>
        <taxon>Iris</taxon>
    </lineage>
</organism>
<evidence type="ECO:0000256" key="8">
    <source>
        <dbReference type="ARBA" id="ARBA00023155"/>
    </source>
</evidence>
<evidence type="ECO:0000256" key="9">
    <source>
        <dbReference type="ARBA" id="ARBA00023163"/>
    </source>
</evidence>
<sequence length="790" mass="87220">MKSKDLESGSAESKLEGSKNDDSGKVHGQFLRKTGTGDSNPVAENNSTISPCKRKKLSTQLRGRKYLLRSSGDGVRVLRSSSNAKCKIQAEPVTNPVNPVTKRRKKRRKRKTTTDDYSMARKRIRYLLNRMSYEQNLIDAYAGEGWKGQSAEKIRPEKELERAKSEILRCKLKIRDLFRHLDSLSSEGRFQESLFDSEGQIDSEDIFCAKCGLIDVSADNDIILCDGICDRGFHQKCLNPPLLSADIPDGDEGWLCPACDCKVDCLDLMNESHGSDISIEDTWEKVFPEAAAIANGDKQCDDLPSDDSEDYEYDPDRPEADGDDHEDELNHEEESGSEELGSEESEFTNSAEDSDSPERPKQSENFGLSSDDSDDDFDPDVPDPDEVIQKDGSSSNESDFTSDSDDFCKELSKTSVANEDSASSLLKGKRCVESTGYSSLNSEVLSTIEGDLNEDNVLPSGKRQIERLDYRKLHDETYGKSSSDSSEDEDWLESADMSTPKKRKKDDTREGSHVLSKANARNIKNKRSSRSDAHNLIASNAASKSVTGQPNVSQIEGEGTPLRAPSNTGKVGEEQHDGFQESDSNVDKSSTPVSRRLGTIASQKLYECFQENQYPTREKRESLAQEVGLTFRQVDKWFVNTRHSYRVSAKQSSRAGGISPDKGNQSSNAGENNKQAEDVVGGSAIKEGKGEKSAPSKNSEVRADECNDSGKEKNSFPTRNSEVGAENGNISDDAPGQSSSVKEGKGKKKIVASRSKVSAENGDGKENNTEVTPDRQKAIARELRRMKQRR</sequence>
<evidence type="ECO:0000256" key="2">
    <source>
        <dbReference type="ARBA" id="ARBA00007427"/>
    </source>
</evidence>
<dbReference type="PROSITE" id="PS50071">
    <property type="entry name" value="HOMEOBOX_2"/>
    <property type="match status" value="1"/>
</dbReference>
<dbReference type="SMART" id="SM00389">
    <property type="entry name" value="HOX"/>
    <property type="match status" value="1"/>
</dbReference>
<evidence type="ECO:0000256" key="11">
    <source>
        <dbReference type="PROSITE-ProRule" id="PRU00108"/>
    </source>
</evidence>
<evidence type="ECO:0000256" key="3">
    <source>
        <dbReference type="ARBA" id="ARBA00022723"/>
    </source>
</evidence>
<dbReference type="GO" id="GO:0005634">
    <property type="term" value="C:nucleus"/>
    <property type="evidence" value="ECO:0007669"/>
    <property type="project" value="UniProtKB-SubCell"/>
</dbReference>
<keyword evidence="8 11" id="KW-0371">Homeobox</keyword>
<feature type="compositionally biased region" description="Polar residues" evidence="14">
    <location>
        <begin position="662"/>
        <end position="673"/>
    </location>
</feature>
<feature type="DNA-binding region" description="Homeobox" evidence="11">
    <location>
        <begin position="607"/>
        <end position="649"/>
    </location>
</feature>
<dbReference type="Gene3D" id="1.10.10.60">
    <property type="entry name" value="Homeodomain-like"/>
    <property type="match status" value="1"/>
</dbReference>
<keyword evidence="5" id="KW-0862">Zinc</keyword>
<dbReference type="GO" id="GO:0003677">
    <property type="term" value="F:DNA binding"/>
    <property type="evidence" value="ECO:0007669"/>
    <property type="project" value="UniProtKB-UniRule"/>
</dbReference>
<feature type="compositionally biased region" description="Polar residues" evidence="14">
    <location>
        <begin position="581"/>
        <end position="593"/>
    </location>
</feature>
<dbReference type="InterPro" id="IPR019787">
    <property type="entry name" value="Znf_PHD-finger"/>
</dbReference>
<dbReference type="InterPro" id="IPR001356">
    <property type="entry name" value="HD"/>
</dbReference>
<comment type="caution">
    <text evidence="17">The sequence shown here is derived from an EMBL/GenBank/DDBJ whole genome shotgun (WGS) entry which is preliminary data.</text>
</comment>
<dbReference type="GO" id="GO:0003682">
    <property type="term" value="F:chromatin binding"/>
    <property type="evidence" value="ECO:0007669"/>
    <property type="project" value="TreeGrafter"/>
</dbReference>
<keyword evidence="7 11" id="KW-0238">DNA-binding</keyword>
<evidence type="ECO:0000256" key="4">
    <source>
        <dbReference type="ARBA" id="ARBA00022771"/>
    </source>
</evidence>
<evidence type="ECO:0000256" key="12">
    <source>
        <dbReference type="PROSITE-ProRule" id="PRU00146"/>
    </source>
</evidence>
<keyword evidence="9" id="KW-0804">Transcription</keyword>
<dbReference type="InterPro" id="IPR045876">
    <property type="entry name" value="PRHA-like_PHD-finger"/>
</dbReference>
<protein>
    <submittedName>
        <fullName evidence="17">Homeobox protein HOX1A-like</fullName>
    </submittedName>
</protein>
<evidence type="ECO:0000256" key="7">
    <source>
        <dbReference type="ARBA" id="ARBA00023125"/>
    </source>
</evidence>
<dbReference type="InterPro" id="IPR009057">
    <property type="entry name" value="Homeodomain-like_sf"/>
</dbReference>
<comment type="subcellular location">
    <subcellularLocation>
        <location evidence="1 11 13">Nucleus</location>
    </subcellularLocation>
</comment>
<keyword evidence="4 12" id="KW-0863">Zinc-finger</keyword>
<feature type="region of interest" description="Disordered" evidence="14">
    <location>
        <begin position="645"/>
        <end position="790"/>
    </location>
</feature>
<feature type="compositionally biased region" description="Basic and acidic residues" evidence="14">
    <location>
        <begin position="1"/>
        <end position="25"/>
    </location>
</feature>
<evidence type="ECO:0000313" key="18">
    <source>
        <dbReference type="Proteomes" id="UP001140949"/>
    </source>
</evidence>
<dbReference type="SUPFAM" id="SSF46689">
    <property type="entry name" value="Homeodomain-like"/>
    <property type="match status" value="1"/>
</dbReference>
<dbReference type="Gene3D" id="3.30.40.10">
    <property type="entry name" value="Zinc/RING finger domain, C3HC4 (zinc finger)"/>
    <property type="match status" value="1"/>
</dbReference>
<dbReference type="EMBL" id="JANAVB010029419">
    <property type="protein sequence ID" value="KAJ6814933.1"/>
    <property type="molecule type" value="Genomic_DNA"/>
</dbReference>
<feature type="domain" description="Homeobox" evidence="16">
    <location>
        <begin position="605"/>
        <end position="648"/>
    </location>
</feature>
<dbReference type="CDD" id="cd00086">
    <property type="entry name" value="homeodomain"/>
    <property type="match status" value="1"/>
</dbReference>
<keyword evidence="18" id="KW-1185">Reference proteome</keyword>
<feature type="domain" description="PHD-type" evidence="15">
    <location>
        <begin position="205"/>
        <end position="262"/>
    </location>
</feature>
<dbReference type="PANTHER" id="PTHR12628">
    <property type="entry name" value="POLYCOMB-LIKE TRANSCRIPTION FACTOR"/>
    <property type="match status" value="1"/>
</dbReference>
<feature type="region of interest" description="Disordered" evidence="14">
    <location>
        <begin position="96"/>
        <end position="115"/>
    </location>
</feature>